<keyword evidence="5" id="KW-0333">Golgi apparatus</keyword>
<evidence type="ECO:0000313" key="11">
    <source>
        <dbReference type="Proteomes" id="UP000189703"/>
    </source>
</evidence>
<dbReference type="STRING" id="4432.A0A1U8B245"/>
<organism evidence="11 12">
    <name type="scientific">Nelumbo nucifera</name>
    <name type="common">Sacred lotus</name>
    <dbReference type="NCBI Taxonomy" id="4432"/>
    <lineage>
        <taxon>Eukaryota</taxon>
        <taxon>Viridiplantae</taxon>
        <taxon>Streptophyta</taxon>
        <taxon>Embryophyta</taxon>
        <taxon>Tracheophyta</taxon>
        <taxon>Spermatophyta</taxon>
        <taxon>Magnoliopsida</taxon>
        <taxon>Proteales</taxon>
        <taxon>Nelumbonaceae</taxon>
        <taxon>Nelumbo</taxon>
    </lineage>
</organism>
<dbReference type="Pfam" id="PF07651">
    <property type="entry name" value="ANTH"/>
    <property type="match status" value="1"/>
</dbReference>
<evidence type="ECO:0000256" key="9">
    <source>
        <dbReference type="SAM" id="MobiDB-lite"/>
    </source>
</evidence>
<evidence type="ECO:0000256" key="8">
    <source>
        <dbReference type="ARBA" id="ARBA00023329"/>
    </source>
</evidence>
<dbReference type="FunCoup" id="A0A1U8B245">
    <property type="interactions" value="432"/>
</dbReference>
<protein>
    <submittedName>
        <fullName evidence="12">Clathrin coat assembly protein AP180</fullName>
    </submittedName>
</protein>
<evidence type="ECO:0000256" key="6">
    <source>
        <dbReference type="ARBA" id="ARBA00023136"/>
    </source>
</evidence>
<keyword evidence="8" id="KW-0968">Cytoplasmic vesicle</keyword>
<dbReference type="GO" id="GO:0005546">
    <property type="term" value="F:phosphatidylinositol-4,5-bisphosphate binding"/>
    <property type="evidence" value="ECO:0000318"/>
    <property type="project" value="GO_Central"/>
</dbReference>
<dbReference type="GO" id="GO:0006900">
    <property type="term" value="P:vesicle budding from membrane"/>
    <property type="evidence" value="ECO:0000318"/>
    <property type="project" value="GO_Central"/>
</dbReference>
<dbReference type="AlphaFoldDB" id="A0A1U8B245"/>
<dbReference type="InterPro" id="IPR048050">
    <property type="entry name" value="ANTH_N_plant"/>
</dbReference>
<evidence type="ECO:0000256" key="2">
    <source>
        <dbReference type="ARBA" id="ARBA00004555"/>
    </source>
</evidence>
<dbReference type="InterPro" id="IPR011417">
    <property type="entry name" value="ANTH_dom"/>
</dbReference>
<dbReference type="CDD" id="cd16987">
    <property type="entry name" value="ANTH_N_AP180_plant"/>
    <property type="match status" value="1"/>
</dbReference>
<feature type="domain" description="ENTH" evidence="10">
    <location>
        <begin position="23"/>
        <end position="160"/>
    </location>
</feature>
<dbReference type="SUPFAM" id="SSF48464">
    <property type="entry name" value="ENTH/VHS domain"/>
    <property type="match status" value="1"/>
</dbReference>
<dbReference type="Gene3D" id="1.20.58.150">
    <property type="entry name" value="ANTH domain"/>
    <property type="match status" value="1"/>
</dbReference>
<keyword evidence="6" id="KW-0472">Membrane</keyword>
<feature type="region of interest" description="Disordered" evidence="9">
    <location>
        <begin position="500"/>
        <end position="542"/>
    </location>
</feature>
<dbReference type="Gene3D" id="1.25.40.90">
    <property type="match status" value="1"/>
</dbReference>
<dbReference type="RefSeq" id="XP_010270043.1">
    <property type="nucleotide sequence ID" value="XM_010271741.2"/>
</dbReference>
<dbReference type="GO" id="GO:0048268">
    <property type="term" value="P:clathrin coat assembly"/>
    <property type="evidence" value="ECO:0007669"/>
    <property type="project" value="InterPro"/>
</dbReference>
<dbReference type="GeneID" id="104606499"/>
<gene>
    <name evidence="12" type="primary">LOC104606499</name>
</gene>
<dbReference type="GO" id="GO:0072583">
    <property type="term" value="P:clathrin-dependent endocytosis"/>
    <property type="evidence" value="ECO:0000318"/>
    <property type="project" value="GO_Central"/>
</dbReference>
<reference evidence="12" key="1">
    <citation type="submission" date="2025-08" db="UniProtKB">
        <authorList>
            <consortium name="RefSeq"/>
        </authorList>
    </citation>
    <scope>IDENTIFICATION</scope>
</reference>
<dbReference type="SUPFAM" id="SSF89009">
    <property type="entry name" value="GAT-like domain"/>
    <property type="match status" value="1"/>
</dbReference>
<evidence type="ECO:0000256" key="1">
    <source>
        <dbReference type="ARBA" id="ARBA00004132"/>
    </source>
</evidence>
<name>A0A1U8B245_NELNU</name>
<evidence type="ECO:0000256" key="3">
    <source>
        <dbReference type="ARBA" id="ARBA00004600"/>
    </source>
</evidence>
<dbReference type="GO" id="GO:0030136">
    <property type="term" value="C:clathrin-coated vesicle"/>
    <property type="evidence" value="ECO:0000318"/>
    <property type="project" value="GO_Central"/>
</dbReference>
<keyword evidence="7" id="KW-0168">Coated pit</keyword>
<comment type="subcellular location">
    <subcellularLocation>
        <location evidence="1">Cytoplasmic vesicle</location>
        <location evidence="1">Clathrin-coated vesicle</location>
    </subcellularLocation>
    <subcellularLocation>
        <location evidence="2">Golgi apparatus</location>
    </subcellularLocation>
    <subcellularLocation>
        <location evidence="3">Membrane</location>
        <location evidence="3">Clathrin-coated pit</location>
    </subcellularLocation>
</comment>
<dbReference type="GO" id="GO:0005905">
    <property type="term" value="C:clathrin-coated pit"/>
    <property type="evidence" value="ECO:0000318"/>
    <property type="project" value="GO_Central"/>
</dbReference>
<dbReference type="InterPro" id="IPR014712">
    <property type="entry name" value="ANTH_dom_sf"/>
</dbReference>
<dbReference type="PANTHER" id="PTHR22951">
    <property type="entry name" value="CLATHRIN ASSEMBLY PROTEIN"/>
    <property type="match status" value="1"/>
</dbReference>
<evidence type="ECO:0000256" key="4">
    <source>
        <dbReference type="ARBA" id="ARBA00022583"/>
    </source>
</evidence>
<accession>A0A1U8B245</accession>
<dbReference type="InterPro" id="IPR008942">
    <property type="entry name" value="ENTH_VHS"/>
</dbReference>
<evidence type="ECO:0000256" key="5">
    <source>
        <dbReference type="ARBA" id="ARBA00023034"/>
    </source>
</evidence>
<dbReference type="Proteomes" id="UP000189703">
    <property type="component" value="Unplaced"/>
</dbReference>
<feature type="compositionally biased region" description="Acidic residues" evidence="9">
    <location>
        <begin position="512"/>
        <end position="525"/>
    </location>
</feature>
<dbReference type="FunFam" id="1.20.58.150:FF:000005">
    <property type="entry name" value="putative clathrin assembly protein At2g25430"/>
    <property type="match status" value="1"/>
</dbReference>
<dbReference type="InParanoid" id="A0A1U8B245"/>
<feature type="region of interest" description="Disordered" evidence="9">
    <location>
        <begin position="337"/>
        <end position="393"/>
    </location>
</feature>
<sequence>MPSKFKKAIGAVKDHTSIGLAKVSKKNTSNLGIAVLKATTHEAIPVEERYVKEVILLASASKQDAAICAQTIAKRIGRTSNWIVALKSLMLVLRIFQEGDQQHFPREVLDTMKRGAKILNLSSFRDDSNSSPWDYTAFVRSFALYLDERLDCFLNGKLHGRPSNWDQKQGGIINYEPAVYDIQQSPSLLEKISCWQRLLDRAMATRPTGAAKNNRLVQICLYSVVLESFDLYRDISDGLAILLDGFFHLQYESCVNAFQTCVKASKQFEELSAFYYLCKGLNIGRTSEYPSVHKLSDELIDTLREFLKDQASFPTANNGKAEPPQNPQLLLRAFSTSMTSSEPCEGGGEASQQSDQPAETMSSEERYWGSEMEPQPSSSDPDADVGGTSPSVDMDQEQFERESDLMDMNERGTSSPPLFSSDLDLLFNDQPQQEEEQQPSVSGLELDVKEDSKEGWELVLTQSAKDISSKQTGGEVDHLSVIDNLYDQHNYPNYNNPFLQDMGEGGTKGEGEGEGDGDGEGDDEGEIHAQAINPPDHPVVAADGAFSIPTFQATPTFCAQNSDATTPPLQIENDPFAPSNPPGETSLDGSMNQHLLHEQQLWLQNQDKIIARNLV</sequence>
<dbReference type="eggNOG" id="KOG0251">
    <property type="taxonomic scope" value="Eukaryota"/>
</dbReference>
<evidence type="ECO:0000313" key="12">
    <source>
        <dbReference type="RefSeq" id="XP_010270043.1"/>
    </source>
</evidence>
<dbReference type="OrthoDB" id="44015at2759"/>
<dbReference type="OMA" id="GNCTIRE"/>
<proteinExistence type="predicted"/>
<dbReference type="InterPro" id="IPR045192">
    <property type="entry name" value="AP180-like"/>
</dbReference>
<evidence type="ECO:0000259" key="10">
    <source>
        <dbReference type="PROSITE" id="PS50942"/>
    </source>
</evidence>
<keyword evidence="4" id="KW-0254">Endocytosis</keyword>
<feature type="compositionally biased region" description="Polar residues" evidence="9">
    <location>
        <begin position="558"/>
        <end position="568"/>
    </location>
</feature>
<dbReference type="PANTHER" id="PTHR22951:SF75">
    <property type="entry name" value="CLATHRIN COAT ASSEMBLY PROTEIN AP180"/>
    <property type="match status" value="1"/>
</dbReference>
<dbReference type="GO" id="GO:0000149">
    <property type="term" value="F:SNARE binding"/>
    <property type="evidence" value="ECO:0000318"/>
    <property type="project" value="GO_Central"/>
</dbReference>
<dbReference type="GO" id="GO:0032050">
    <property type="term" value="F:clathrin heavy chain binding"/>
    <property type="evidence" value="ECO:0000318"/>
    <property type="project" value="GO_Central"/>
</dbReference>
<dbReference type="KEGG" id="nnu:104606499"/>
<dbReference type="SMART" id="SM00273">
    <property type="entry name" value="ENTH"/>
    <property type="match status" value="1"/>
</dbReference>
<feature type="compositionally biased region" description="Low complexity" evidence="9">
    <location>
        <begin position="414"/>
        <end position="431"/>
    </location>
</feature>
<feature type="region of interest" description="Disordered" evidence="9">
    <location>
        <begin position="405"/>
        <end position="447"/>
    </location>
</feature>
<keyword evidence="11" id="KW-1185">Reference proteome</keyword>
<evidence type="ECO:0000256" key="7">
    <source>
        <dbReference type="ARBA" id="ARBA00023176"/>
    </source>
</evidence>
<feature type="region of interest" description="Disordered" evidence="9">
    <location>
        <begin position="558"/>
        <end position="587"/>
    </location>
</feature>
<feature type="compositionally biased region" description="Polar residues" evidence="9">
    <location>
        <begin position="350"/>
        <end position="361"/>
    </location>
</feature>
<dbReference type="GO" id="GO:0005545">
    <property type="term" value="F:1-phosphatidylinositol binding"/>
    <property type="evidence" value="ECO:0000318"/>
    <property type="project" value="GO_Central"/>
</dbReference>
<dbReference type="InterPro" id="IPR013809">
    <property type="entry name" value="ENTH"/>
</dbReference>
<dbReference type="PROSITE" id="PS50942">
    <property type="entry name" value="ENTH"/>
    <property type="match status" value="1"/>
</dbReference>
<dbReference type="GO" id="GO:0005794">
    <property type="term" value="C:Golgi apparatus"/>
    <property type="evidence" value="ECO:0007669"/>
    <property type="project" value="UniProtKB-SubCell"/>
</dbReference>